<organism evidence="10 11">
    <name type="scientific">Geococcyx californianus</name>
    <name type="common">Greater roadrunner</name>
    <name type="synonym">Saurothera californiana</name>
    <dbReference type="NCBI Taxonomy" id="8947"/>
    <lineage>
        <taxon>Eukaryota</taxon>
        <taxon>Metazoa</taxon>
        <taxon>Chordata</taxon>
        <taxon>Craniata</taxon>
        <taxon>Vertebrata</taxon>
        <taxon>Euteleostomi</taxon>
        <taxon>Archelosauria</taxon>
        <taxon>Archosauria</taxon>
        <taxon>Dinosauria</taxon>
        <taxon>Saurischia</taxon>
        <taxon>Theropoda</taxon>
        <taxon>Coelurosauria</taxon>
        <taxon>Aves</taxon>
        <taxon>Neognathae</taxon>
        <taxon>Neoaves</taxon>
        <taxon>Otidimorphae</taxon>
        <taxon>Cuculiformes</taxon>
        <taxon>Neomorphidae</taxon>
        <taxon>Geococcyx</taxon>
    </lineage>
</organism>
<gene>
    <name evidence="10" type="primary">Adgre1</name>
    <name evidence="10" type="ORF">GEOCAL_R14294</name>
</gene>
<dbReference type="InterPro" id="IPR057244">
    <property type="entry name" value="GAIN_B"/>
</dbReference>
<dbReference type="InterPro" id="IPR001740">
    <property type="entry name" value="GPCR_2_EMR1-like_rcpt"/>
</dbReference>
<dbReference type="Proteomes" id="UP000531151">
    <property type="component" value="Unassembled WGS sequence"/>
</dbReference>
<evidence type="ECO:0000256" key="4">
    <source>
        <dbReference type="ARBA" id="ARBA00023136"/>
    </source>
</evidence>
<protein>
    <submittedName>
        <fullName evidence="10">AGRE1 protein</fullName>
    </submittedName>
</protein>
<dbReference type="EMBL" id="VWPV01211745">
    <property type="protein sequence ID" value="NWH69203.1"/>
    <property type="molecule type" value="Genomic_DNA"/>
</dbReference>
<keyword evidence="5" id="KW-1015">Disulfide bond</keyword>
<evidence type="ECO:0000256" key="6">
    <source>
        <dbReference type="ARBA" id="ARBA00023180"/>
    </source>
</evidence>
<feature type="region of interest" description="Disordered" evidence="7">
    <location>
        <begin position="1"/>
        <end position="23"/>
    </location>
</feature>
<evidence type="ECO:0000256" key="8">
    <source>
        <dbReference type="SAM" id="Phobius"/>
    </source>
</evidence>
<evidence type="ECO:0000313" key="11">
    <source>
        <dbReference type="Proteomes" id="UP000531151"/>
    </source>
</evidence>
<dbReference type="InterPro" id="IPR046338">
    <property type="entry name" value="GAIN_dom_sf"/>
</dbReference>
<evidence type="ECO:0000256" key="5">
    <source>
        <dbReference type="ARBA" id="ARBA00023157"/>
    </source>
</evidence>
<dbReference type="GO" id="GO:0007189">
    <property type="term" value="P:adenylate cyclase-activating G protein-coupled receptor signaling pathway"/>
    <property type="evidence" value="ECO:0007669"/>
    <property type="project" value="TreeGrafter"/>
</dbReference>
<accession>A0A7K4JVJ5</accession>
<dbReference type="Gene3D" id="2.60.220.50">
    <property type="match status" value="1"/>
</dbReference>
<dbReference type="PROSITE" id="PS50221">
    <property type="entry name" value="GAIN_B"/>
    <property type="match status" value="1"/>
</dbReference>
<reference evidence="10 11" key="1">
    <citation type="submission" date="2019-09" db="EMBL/GenBank/DDBJ databases">
        <title>Bird 10,000 Genomes (B10K) Project - Family phase.</title>
        <authorList>
            <person name="Zhang G."/>
        </authorList>
    </citation>
    <scope>NUCLEOTIDE SEQUENCE [LARGE SCALE GENOMIC DNA]</scope>
    <source>
        <strain evidence="10">B10K-CU-031-07</strain>
        <tissue evidence="10">Muscle</tissue>
    </source>
</reference>
<evidence type="ECO:0000313" key="10">
    <source>
        <dbReference type="EMBL" id="NWH69203.1"/>
    </source>
</evidence>
<dbReference type="Pfam" id="PF00002">
    <property type="entry name" value="7tm_2"/>
    <property type="match status" value="1"/>
</dbReference>
<keyword evidence="6" id="KW-0325">Glycoprotein</keyword>
<dbReference type="InterPro" id="IPR000203">
    <property type="entry name" value="GPS"/>
</dbReference>
<dbReference type="GO" id="GO:0004930">
    <property type="term" value="F:G protein-coupled receptor activity"/>
    <property type="evidence" value="ECO:0007669"/>
    <property type="project" value="InterPro"/>
</dbReference>
<evidence type="ECO:0000256" key="1">
    <source>
        <dbReference type="ARBA" id="ARBA00004141"/>
    </source>
</evidence>
<dbReference type="PANTHER" id="PTHR12011:SF433">
    <property type="entry name" value="ADHESION G PROTEIN-COUPLED RECEPTOR E1-LIKE-RELATED"/>
    <property type="match status" value="1"/>
</dbReference>
<dbReference type="InterPro" id="IPR000832">
    <property type="entry name" value="GPCR_2_secretin-like"/>
</dbReference>
<dbReference type="OrthoDB" id="1100386at2759"/>
<name>A0A7K4JVJ5_GEOCA</name>
<dbReference type="PRINTS" id="PR01128">
    <property type="entry name" value="EMR1HORMONER"/>
</dbReference>
<dbReference type="Pfam" id="PF01825">
    <property type="entry name" value="GPS"/>
    <property type="match status" value="1"/>
</dbReference>
<feature type="transmembrane region" description="Helical" evidence="8">
    <location>
        <begin position="76"/>
        <end position="102"/>
    </location>
</feature>
<dbReference type="SMART" id="SM00303">
    <property type="entry name" value="GPS"/>
    <property type="match status" value="1"/>
</dbReference>
<comment type="caution">
    <text evidence="10">The sequence shown here is derived from an EMBL/GenBank/DDBJ whole genome shotgun (WGS) entry which is preliminary data.</text>
</comment>
<dbReference type="PANTHER" id="PTHR12011">
    <property type="entry name" value="ADHESION G-PROTEIN COUPLED RECEPTOR"/>
    <property type="match status" value="1"/>
</dbReference>
<feature type="non-terminal residue" evidence="10">
    <location>
        <position position="1"/>
    </location>
</feature>
<feature type="domain" description="GAIN-B" evidence="9">
    <location>
        <begin position="1"/>
        <end position="73"/>
    </location>
</feature>
<evidence type="ECO:0000256" key="3">
    <source>
        <dbReference type="ARBA" id="ARBA00022989"/>
    </source>
</evidence>
<keyword evidence="3 8" id="KW-1133">Transmembrane helix</keyword>
<dbReference type="GO" id="GO:0005886">
    <property type="term" value="C:plasma membrane"/>
    <property type="evidence" value="ECO:0007669"/>
    <property type="project" value="TreeGrafter"/>
</dbReference>
<feature type="transmembrane region" description="Helical" evidence="8">
    <location>
        <begin position="50"/>
        <end position="69"/>
    </location>
</feature>
<dbReference type="AlphaFoldDB" id="A0A7K4JVJ5"/>
<keyword evidence="2 8" id="KW-0812">Transmembrane</keyword>
<evidence type="ECO:0000259" key="9">
    <source>
        <dbReference type="PROSITE" id="PS50221"/>
    </source>
</evidence>
<proteinExistence type="predicted"/>
<keyword evidence="11" id="KW-1185">Reference proteome</keyword>
<sequence>SLPGTTSHGSSHRAPQVPRAREEPRCVSWHVVGTEGLWTPSGCTRVGGGTFHSICACTHFSTFAILMAIRPVAESFALVVVTYVGMSVSLLCLFLAIVTFLLCRSLWSISVTLHLQLSICLFT</sequence>
<feature type="non-terminal residue" evidence="10">
    <location>
        <position position="123"/>
    </location>
</feature>
<evidence type="ECO:0000256" key="2">
    <source>
        <dbReference type="ARBA" id="ARBA00022692"/>
    </source>
</evidence>
<dbReference type="Gene3D" id="1.20.1070.10">
    <property type="entry name" value="Rhodopsin 7-helix transmembrane proteins"/>
    <property type="match status" value="1"/>
</dbReference>
<keyword evidence="4 8" id="KW-0472">Membrane</keyword>
<evidence type="ECO:0000256" key="7">
    <source>
        <dbReference type="SAM" id="MobiDB-lite"/>
    </source>
</evidence>
<comment type="subcellular location">
    <subcellularLocation>
        <location evidence="1">Membrane</location>
        <topology evidence="1">Multi-pass membrane protein</topology>
    </subcellularLocation>
</comment>